<keyword evidence="2" id="KW-1185">Reference proteome</keyword>
<dbReference type="Proteomes" id="UP001603857">
    <property type="component" value="Unassembled WGS sequence"/>
</dbReference>
<name>A0ABD1MY50_9FABA</name>
<sequence>MEMTPRKKTCLRKSWSFNKLLIRLLPHLATGLRLHRIRLRGSPSTTSTSTASVSMASAFAASASASTTLPSRPPPPRCFFQPLVPFTCWVYTV</sequence>
<gene>
    <name evidence="1" type="ORF">Fmac_008278</name>
</gene>
<reference evidence="1 2" key="1">
    <citation type="submission" date="2024-08" db="EMBL/GenBank/DDBJ databases">
        <title>Insights into the chromosomal genome structure of Flemingia macrophylla.</title>
        <authorList>
            <person name="Ding Y."/>
            <person name="Zhao Y."/>
            <person name="Bi W."/>
            <person name="Wu M."/>
            <person name="Zhao G."/>
            <person name="Gong Y."/>
            <person name="Li W."/>
            <person name="Zhang P."/>
        </authorList>
    </citation>
    <scope>NUCLEOTIDE SEQUENCE [LARGE SCALE GENOMIC DNA]</scope>
    <source>
        <strain evidence="1">DYQJB</strain>
        <tissue evidence="1">Leaf</tissue>
    </source>
</reference>
<proteinExistence type="predicted"/>
<protein>
    <submittedName>
        <fullName evidence="1">Uncharacterized protein</fullName>
    </submittedName>
</protein>
<dbReference type="EMBL" id="JBGMDY010000003">
    <property type="protein sequence ID" value="KAL2340338.1"/>
    <property type="molecule type" value="Genomic_DNA"/>
</dbReference>
<dbReference type="AlphaFoldDB" id="A0ABD1MY50"/>
<evidence type="ECO:0000313" key="1">
    <source>
        <dbReference type="EMBL" id="KAL2340338.1"/>
    </source>
</evidence>
<evidence type="ECO:0000313" key="2">
    <source>
        <dbReference type="Proteomes" id="UP001603857"/>
    </source>
</evidence>
<accession>A0ABD1MY50</accession>
<comment type="caution">
    <text evidence="1">The sequence shown here is derived from an EMBL/GenBank/DDBJ whole genome shotgun (WGS) entry which is preliminary data.</text>
</comment>
<organism evidence="1 2">
    <name type="scientific">Flemingia macrophylla</name>
    <dbReference type="NCBI Taxonomy" id="520843"/>
    <lineage>
        <taxon>Eukaryota</taxon>
        <taxon>Viridiplantae</taxon>
        <taxon>Streptophyta</taxon>
        <taxon>Embryophyta</taxon>
        <taxon>Tracheophyta</taxon>
        <taxon>Spermatophyta</taxon>
        <taxon>Magnoliopsida</taxon>
        <taxon>eudicotyledons</taxon>
        <taxon>Gunneridae</taxon>
        <taxon>Pentapetalae</taxon>
        <taxon>rosids</taxon>
        <taxon>fabids</taxon>
        <taxon>Fabales</taxon>
        <taxon>Fabaceae</taxon>
        <taxon>Papilionoideae</taxon>
        <taxon>50 kb inversion clade</taxon>
        <taxon>NPAAA clade</taxon>
        <taxon>indigoferoid/millettioid clade</taxon>
        <taxon>Phaseoleae</taxon>
        <taxon>Flemingia</taxon>
    </lineage>
</organism>